<sequence>MRTRDIDAAAVQTLLAAAVAAPSIHNTQPWRFGLDAGNGSVEVRAAGRRLPMTDPDLRARHLSVGAAVFNLRVAAAHLGWVPVVRLLPAEADPELLATVHLAGAGGEGPPSLRWLYEAVERRHSSRMPFTGRPVPETIVTEMTAAARTQGARLEVPDIMGTRRLLRLTRAGEARNASHPGRTAEAHSCLTAPGTGSGYGIPVTAVGALDASGWMPMRDFTGRLPVPRLPALHFERHAQVALLWTARDRREDWLRAGQALQHVLLTATSYGVRTSILHQAMEWMDLRAAVAGAQQRCPQLLIRFGYGPEGGRTPRAAAYAASSPTPGAAVPGEGAASSG</sequence>
<dbReference type="EMBL" id="JBHXOF010000002">
    <property type="protein sequence ID" value="MFD4212233.1"/>
    <property type="molecule type" value="Genomic_DNA"/>
</dbReference>
<name>A0ABW6EAA4_9ACTN</name>
<evidence type="ECO:0000313" key="2">
    <source>
        <dbReference type="EMBL" id="MFD4212233.1"/>
    </source>
</evidence>
<gene>
    <name evidence="2" type="ORF">ACFWSS_04890</name>
</gene>
<dbReference type="SUPFAM" id="SSF55469">
    <property type="entry name" value="FMN-dependent nitroreductase-like"/>
    <property type="match status" value="2"/>
</dbReference>
<evidence type="ECO:0000313" key="3">
    <source>
        <dbReference type="Proteomes" id="UP001598251"/>
    </source>
</evidence>
<dbReference type="PANTHER" id="PTHR23026">
    <property type="entry name" value="NADPH NITROREDUCTASE"/>
    <property type="match status" value="1"/>
</dbReference>
<evidence type="ECO:0000256" key="1">
    <source>
        <dbReference type="SAM" id="MobiDB-lite"/>
    </source>
</evidence>
<reference evidence="2 3" key="1">
    <citation type="submission" date="2024-09" db="EMBL/GenBank/DDBJ databases">
        <title>The Natural Products Discovery Center: Release of the First 8490 Sequenced Strains for Exploring Actinobacteria Biosynthetic Diversity.</title>
        <authorList>
            <person name="Kalkreuter E."/>
            <person name="Kautsar S.A."/>
            <person name="Yang D."/>
            <person name="Bader C.D."/>
            <person name="Teijaro C.N."/>
            <person name="Fluegel L."/>
            <person name="Davis C.M."/>
            <person name="Simpson J.R."/>
            <person name="Lauterbach L."/>
            <person name="Steele A.D."/>
            <person name="Gui C."/>
            <person name="Meng S."/>
            <person name="Li G."/>
            <person name="Viehrig K."/>
            <person name="Ye F."/>
            <person name="Su P."/>
            <person name="Kiefer A.F."/>
            <person name="Nichols A."/>
            <person name="Cepeda A.J."/>
            <person name="Yan W."/>
            <person name="Fan B."/>
            <person name="Jiang Y."/>
            <person name="Adhikari A."/>
            <person name="Zheng C.-J."/>
            <person name="Schuster L."/>
            <person name="Cowan T.M."/>
            <person name="Smanski M.J."/>
            <person name="Chevrette M.G."/>
            <person name="De Carvalho L.P.S."/>
            <person name="Shen B."/>
        </authorList>
    </citation>
    <scope>NUCLEOTIDE SEQUENCE [LARGE SCALE GENOMIC DNA]</scope>
    <source>
        <strain evidence="2 3">NPDC058546</strain>
    </source>
</reference>
<dbReference type="Gene3D" id="3.40.109.10">
    <property type="entry name" value="NADH Oxidase"/>
    <property type="match status" value="2"/>
</dbReference>
<dbReference type="Proteomes" id="UP001598251">
    <property type="component" value="Unassembled WGS sequence"/>
</dbReference>
<dbReference type="RefSeq" id="WP_382829314.1">
    <property type="nucleotide sequence ID" value="NZ_JBHXLY010000029.1"/>
</dbReference>
<protein>
    <submittedName>
        <fullName evidence="2">Acg family FMN-binding oxidoreductase</fullName>
    </submittedName>
</protein>
<dbReference type="InterPro" id="IPR050627">
    <property type="entry name" value="Nitroreductase/BluB"/>
</dbReference>
<proteinExistence type="predicted"/>
<dbReference type="PANTHER" id="PTHR23026:SF123">
    <property type="entry name" value="NAD(P)H NITROREDUCTASE RV3131-RELATED"/>
    <property type="match status" value="1"/>
</dbReference>
<dbReference type="NCBIfam" id="NF047509">
    <property type="entry name" value="Rv3131_FMN_oxido"/>
    <property type="match status" value="1"/>
</dbReference>
<accession>A0ABW6EAA4</accession>
<dbReference type="InterPro" id="IPR000415">
    <property type="entry name" value="Nitroreductase-like"/>
</dbReference>
<keyword evidence="3" id="KW-1185">Reference proteome</keyword>
<organism evidence="2 3">
    <name type="scientific">Streptomyces sindenensis</name>
    <dbReference type="NCBI Taxonomy" id="67363"/>
    <lineage>
        <taxon>Bacteria</taxon>
        <taxon>Bacillati</taxon>
        <taxon>Actinomycetota</taxon>
        <taxon>Actinomycetes</taxon>
        <taxon>Kitasatosporales</taxon>
        <taxon>Streptomycetaceae</taxon>
        <taxon>Streptomyces</taxon>
    </lineage>
</organism>
<comment type="caution">
    <text evidence="2">The sequence shown here is derived from an EMBL/GenBank/DDBJ whole genome shotgun (WGS) entry which is preliminary data.</text>
</comment>
<feature type="region of interest" description="Disordered" evidence="1">
    <location>
        <begin position="314"/>
        <end position="338"/>
    </location>
</feature>